<evidence type="ECO:0000256" key="1">
    <source>
        <dbReference type="ARBA" id="ARBA00004477"/>
    </source>
</evidence>
<evidence type="ECO:0000256" key="2">
    <source>
        <dbReference type="ARBA" id="ARBA00010694"/>
    </source>
</evidence>
<feature type="transmembrane region" description="Helical" evidence="8">
    <location>
        <begin position="163"/>
        <end position="180"/>
    </location>
</feature>
<dbReference type="GO" id="GO:0000139">
    <property type="term" value="C:Golgi membrane"/>
    <property type="evidence" value="ECO:0007669"/>
    <property type="project" value="TreeGrafter"/>
</dbReference>
<dbReference type="GO" id="GO:0005460">
    <property type="term" value="F:UDP-glucose transmembrane transporter activity"/>
    <property type="evidence" value="ECO:0007669"/>
    <property type="project" value="TreeGrafter"/>
</dbReference>
<reference evidence="9 10" key="1">
    <citation type="journal article" date="2013" name="Genome Biol.">
        <title>Genome of Acanthamoeba castellanii highlights extensive lateral gene transfer and early evolution of tyrosine kinase signaling.</title>
        <authorList>
            <person name="Clarke M."/>
            <person name="Lohan A.J."/>
            <person name="Liu B."/>
            <person name="Lagkouvardos I."/>
            <person name="Roy S."/>
            <person name="Zafar N."/>
            <person name="Bertelli C."/>
            <person name="Schilde C."/>
            <person name="Kianianmomeni A."/>
            <person name="Burglin T.R."/>
            <person name="Frech C."/>
            <person name="Turcotte B."/>
            <person name="Kopec K.O."/>
            <person name="Synnott J.M."/>
            <person name="Choo C."/>
            <person name="Paponov I."/>
            <person name="Finkler A."/>
            <person name="Soon Heng Tan C."/>
            <person name="Hutchins A.P."/>
            <person name="Weinmeier T."/>
            <person name="Rattei T."/>
            <person name="Chu J.S."/>
            <person name="Gimenez G."/>
            <person name="Irimia M."/>
            <person name="Rigden D.J."/>
            <person name="Fitzpatrick D.A."/>
            <person name="Lorenzo-Morales J."/>
            <person name="Bateman A."/>
            <person name="Chiu C.H."/>
            <person name="Tang P."/>
            <person name="Hegemann P."/>
            <person name="Fromm H."/>
            <person name="Raoult D."/>
            <person name="Greub G."/>
            <person name="Miranda-Saavedra D."/>
            <person name="Chen N."/>
            <person name="Nash P."/>
            <person name="Ginger M.L."/>
            <person name="Horn M."/>
            <person name="Schaap P."/>
            <person name="Caler L."/>
            <person name="Loftus B."/>
        </authorList>
    </citation>
    <scope>NUCLEOTIDE SEQUENCE [LARGE SCALE GENOMIC DNA]</scope>
    <source>
        <strain evidence="9 10">Neff</strain>
    </source>
</reference>
<evidence type="ECO:0000256" key="8">
    <source>
        <dbReference type="SAM" id="Phobius"/>
    </source>
</evidence>
<dbReference type="Proteomes" id="UP000011083">
    <property type="component" value="Unassembled WGS sequence"/>
</dbReference>
<dbReference type="OMA" id="TEYAWIS"/>
<gene>
    <name evidence="9" type="ORF">ACA1_384520</name>
</gene>
<sequence length="197" mass="22049">MAKEVEMLIGVSGIYVFYLLYGIVQERVTTTPFGPNGERFDFMFFLVCLQCILNALFALIVLGFNRLWTKQAPKDKVPFTEYAWISLTYVLAMLCSNSSLQFVDYPTQVLGKSCKPIPVMLMGALVYGRSYNWRKWMCVLLITAGIALFMFKSKGGAVADDVTPWGVMWGYALLLASLAFDGLTGPAQERLYEVPAS</sequence>
<dbReference type="PANTHER" id="PTHR10778">
    <property type="entry name" value="SOLUTE CARRIER FAMILY 35 MEMBER B"/>
    <property type="match status" value="1"/>
</dbReference>
<dbReference type="EMBL" id="KB007900">
    <property type="protein sequence ID" value="ELR21718.1"/>
    <property type="molecule type" value="Genomic_DNA"/>
</dbReference>
<evidence type="ECO:0000256" key="3">
    <source>
        <dbReference type="ARBA" id="ARBA00022448"/>
    </source>
</evidence>
<feature type="transmembrane region" description="Helical" evidence="8">
    <location>
        <begin position="133"/>
        <end position="151"/>
    </location>
</feature>
<dbReference type="GO" id="GO:0005789">
    <property type="term" value="C:endoplasmic reticulum membrane"/>
    <property type="evidence" value="ECO:0007669"/>
    <property type="project" value="UniProtKB-SubCell"/>
</dbReference>
<evidence type="ECO:0000256" key="6">
    <source>
        <dbReference type="ARBA" id="ARBA00022989"/>
    </source>
</evidence>
<protein>
    <submittedName>
        <fullName evidence="9">UAA transporter family protein</fullName>
    </submittedName>
</protein>
<comment type="similarity">
    <text evidence="2">Belongs to the nucleotide-sugar transporter family. SLC35B subfamily.</text>
</comment>
<keyword evidence="6 8" id="KW-1133">Transmembrane helix</keyword>
<dbReference type="InterPro" id="IPR037185">
    <property type="entry name" value="EmrE-like"/>
</dbReference>
<evidence type="ECO:0000256" key="5">
    <source>
        <dbReference type="ARBA" id="ARBA00022824"/>
    </source>
</evidence>
<accession>L8HAH9</accession>
<dbReference type="STRING" id="1257118.L8HAH9"/>
<keyword evidence="4 8" id="KW-0812">Transmembrane</keyword>
<evidence type="ECO:0000313" key="10">
    <source>
        <dbReference type="Proteomes" id="UP000011083"/>
    </source>
</evidence>
<dbReference type="GO" id="GO:0005459">
    <property type="term" value="F:UDP-galactose transmembrane transporter activity"/>
    <property type="evidence" value="ECO:0007669"/>
    <property type="project" value="TreeGrafter"/>
</dbReference>
<name>L8HAH9_ACACF</name>
<evidence type="ECO:0000256" key="7">
    <source>
        <dbReference type="ARBA" id="ARBA00023136"/>
    </source>
</evidence>
<feature type="transmembrane region" description="Helical" evidence="8">
    <location>
        <begin position="7"/>
        <end position="24"/>
    </location>
</feature>
<feature type="transmembrane region" description="Helical" evidence="8">
    <location>
        <begin position="44"/>
        <end position="62"/>
    </location>
</feature>
<dbReference type="RefSeq" id="XP_004347100.1">
    <property type="nucleotide sequence ID" value="XM_004347050.1"/>
</dbReference>
<dbReference type="GeneID" id="14922628"/>
<dbReference type="SUPFAM" id="SSF103481">
    <property type="entry name" value="Multidrug resistance efflux transporter EmrE"/>
    <property type="match status" value="1"/>
</dbReference>
<organism evidence="9 10">
    <name type="scientific">Acanthamoeba castellanii (strain ATCC 30010 / Neff)</name>
    <dbReference type="NCBI Taxonomy" id="1257118"/>
    <lineage>
        <taxon>Eukaryota</taxon>
        <taxon>Amoebozoa</taxon>
        <taxon>Discosea</taxon>
        <taxon>Longamoebia</taxon>
        <taxon>Centramoebida</taxon>
        <taxon>Acanthamoebidae</taxon>
        <taxon>Acanthamoeba</taxon>
    </lineage>
</organism>
<dbReference type="PANTHER" id="PTHR10778:SF10">
    <property type="entry name" value="SOLUTE CARRIER FAMILY 35 MEMBER B1"/>
    <property type="match status" value="1"/>
</dbReference>
<evidence type="ECO:0000256" key="4">
    <source>
        <dbReference type="ARBA" id="ARBA00022692"/>
    </source>
</evidence>
<evidence type="ECO:0000313" key="9">
    <source>
        <dbReference type="EMBL" id="ELR21718.1"/>
    </source>
</evidence>
<dbReference type="VEuPathDB" id="AmoebaDB:ACA1_384520"/>
<comment type="subcellular location">
    <subcellularLocation>
        <location evidence="1">Endoplasmic reticulum membrane</location>
        <topology evidence="1">Multi-pass membrane protein</topology>
    </subcellularLocation>
</comment>
<dbReference type="OrthoDB" id="16233at2759"/>
<keyword evidence="3" id="KW-0813">Transport</keyword>
<dbReference type="AlphaFoldDB" id="L8HAH9"/>
<keyword evidence="7 8" id="KW-0472">Membrane</keyword>
<dbReference type="KEGG" id="acan:ACA1_384520"/>
<dbReference type="Pfam" id="PF08449">
    <property type="entry name" value="UAA"/>
    <property type="match status" value="1"/>
</dbReference>
<proteinExistence type="inferred from homology"/>
<keyword evidence="5" id="KW-0256">Endoplasmic reticulum</keyword>
<dbReference type="InterPro" id="IPR013657">
    <property type="entry name" value="SCL35B1-4/HUT1"/>
</dbReference>
<keyword evidence="10" id="KW-1185">Reference proteome</keyword>